<keyword evidence="2" id="KW-1185">Reference proteome</keyword>
<feature type="non-terminal residue" evidence="1">
    <location>
        <position position="1"/>
    </location>
</feature>
<protein>
    <submittedName>
        <fullName evidence="1">Uncharacterized protein</fullName>
    </submittedName>
</protein>
<comment type="caution">
    <text evidence="1">The sequence shown here is derived from an EMBL/GenBank/DDBJ whole genome shotgun (WGS) entry which is preliminary data.</text>
</comment>
<dbReference type="EMBL" id="NNAY01000004">
    <property type="protein sequence ID" value="OXU32194.1"/>
    <property type="molecule type" value="Genomic_DNA"/>
</dbReference>
<proteinExistence type="predicted"/>
<gene>
    <name evidence="1" type="ORF">TSAR_007988</name>
</gene>
<evidence type="ECO:0000313" key="2">
    <source>
        <dbReference type="Proteomes" id="UP000215335"/>
    </source>
</evidence>
<dbReference type="AlphaFoldDB" id="A0A232FNA2"/>
<name>A0A232FNA2_9HYME</name>
<dbReference type="Proteomes" id="UP000215335">
    <property type="component" value="Unassembled WGS sequence"/>
</dbReference>
<evidence type="ECO:0000313" key="1">
    <source>
        <dbReference type="EMBL" id="OXU32194.1"/>
    </source>
</evidence>
<organism evidence="1 2">
    <name type="scientific">Trichomalopsis sarcophagae</name>
    <dbReference type="NCBI Taxonomy" id="543379"/>
    <lineage>
        <taxon>Eukaryota</taxon>
        <taxon>Metazoa</taxon>
        <taxon>Ecdysozoa</taxon>
        <taxon>Arthropoda</taxon>
        <taxon>Hexapoda</taxon>
        <taxon>Insecta</taxon>
        <taxon>Pterygota</taxon>
        <taxon>Neoptera</taxon>
        <taxon>Endopterygota</taxon>
        <taxon>Hymenoptera</taxon>
        <taxon>Apocrita</taxon>
        <taxon>Proctotrupomorpha</taxon>
        <taxon>Chalcidoidea</taxon>
        <taxon>Pteromalidae</taxon>
        <taxon>Pteromalinae</taxon>
        <taxon>Trichomalopsis</taxon>
    </lineage>
</organism>
<reference evidence="1 2" key="1">
    <citation type="journal article" date="2017" name="Curr. Biol.">
        <title>The Evolution of Venom by Co-option of Single-Copy Genes.</title>
        <authorList>
            <person name="Martinson E.O."/>
            <person name="Mrinalini"/>
            <person name="Kelkar Y.D."/>
            <person name="Chang C.H."/>
            <person name="Werren J.H."/>
        </authorList>
    </citation>
    <scope>NUCLEOTIDE SEQUENCE [LARGE SCALE GENOMIC DNA]</scope>
    <source>
        <strain evidence="1 2">Alberta</strain>
        <tissue evidence="1">Whole body</tissue>
    </source>
</reference>
<dbReference type="STRING" id="543379.A0A232FNA2"/>
<sequence>YEYKQQQWFNSLQILIKIVLNTLERQYHKCKHIPPTVVMSSVPLRSRDVSQPSLGLEHEIISSTLDEIERNSPTSRIFNANSRISDMKQTAEDIIEKHYYKTSRDPGRNEPKNWLVTWQKLD</sequence>
<accession>A0A232FNA2</accession>